<accession>A0A0K2CLD8</accession>
<evidence type="ECO:0000313" key="3">
    <source>
        <dbReference type="Proteomes" id="UP000203368"/>
    </source>
</evidence>
<protein>
    <submittedName>
        <fullName evidence="2">Portal protein</fullName>
    </submittedName>
</protein>
<dbReference type="GeneID" id="26517964"/>
<dbReference type="InterPro" id="IPR021145">
    <property type="entry name" value="Portal_protein_SPP1_Gp6-like"/>
</dbReference>
<proteinExistence type="predicted"/>
<dbReference type="RefSeq" id="YP_009189662.1">
    <property type="nucleotide sequence ID" value="NC_028677.1"/>
</dbReference>
<feature type="region of interest" description="Disordered" evidence="1">
    <location>
        <begin position="448"/>
        <end position="481"/>
    </location>
</feature>
<dbReference type="Proteomes" id="UP000203368">
    <property type="component" value="Segment"/>
</dbReference>
<feature type="compositionally biased region" description="Basic and acidic residues" evidence="1">
    <location>
        <begin position="466"/>
        <end position="481"/>
    </location>
</feature>
<sequence length="481" mass="52989">MTSPVEDTKDVETHFSEAKEVFDGSQSTYAEDLSYYEASERDTAIGVAVPNELRTLLAQMGIPRIYVNSLADRLQMEGFRMAEAEGSDEELWNWWQANNLDVESRLGHIEAFIYGRAYVTVAAPDPEDPLADPEVPIIRVESPTALNAEIDPRTRRVTRALRIVKDDEDNELAATLYLPNQTVIFTNGEAGWTHESPITHNLGVVPVIPLANRGRLSDLIGTTEITPEIRSVTDAMARLVMNLQVASELLAVPQRILFGVAQDALQADPGDRHAVLETYMASMIAIENPEGKAQQFAAAELRNFVDGMSALLKLAAAYTGLPPQYLSTATDNPASAEAIKSSESRLVRNAEGKTLVFGDAWEEVARVALLVMKGKIPSEAFRLESLWRDPSTPTYQAKADGVMKLYAGGQGIIPVQQARIDMGYSDAARRQMELWDEQTPMARVMGMYDDKQNSELAAETGDEPPVDDKDKTDKNSEEKVA</sequence>
<dbReference type="KEGG" id="vg:26517964"/>
<dbReference type="OrthoDB" id="3592at10239"/>
<dbReference type="Pfam" id="PF05133">
    <property type="entry name" value="SPP1_portal"/>
    <property type="match status" value="1"/>
</dbReference>
<evidence type="ECO:0000256" key="1">
    <source>
        <dbReference type="SAM" id="MobiDB-lite"/>
    </source>
</evidence>
<gene>
    <name evidence="2" type="ORF">SEA_COSMICSANS_9</name>
</gene>
<organism evidence="2 3">
    <name type="scientific">Rhodococcus phage CosmicSans</name>
    <dbReference type="NCBI Taxonomy" id="1701851"/>
    <lineage>
        <taxon>Viruses</taxon>
        <taxon>Duplodnaviria</taxon>
        <taxon>Heunggongvirae</taxon>
        <taxon>Uroviricota</taxon>
        <taxon>Caudoviricetes</taxon>
        <taxon>Rerduovirus</taxon>
        <taxon>Rerduovirus RER2</taxon>
    </lineage>
</organism>
<dbReference type="EMBL" id="KT372002">
    <property type="protein sequence ID" value="ALA06456.1"/>
    <property type="molecule type" value="Genomic_DNA"/>
</dbReference>
<name>A0A0K2CLD8_9CAUD</name>
<evidence type="ECO:0000313" key="2">
    <source>
        <dbReference type="EMBL" id="ALA06456.1"/>
    </source>
</evidence>
<reference evidence="2 3" key="1">
    <citation type="submission" date="2015-08" db="EMBL/GenBank/DDBJ databases">
        <authorList>
            <person name="Adesuyi A.O."/>
            <person name="Belay S."/>
            <person name="Corso A.D."/>
            <person name="Debo C.J."/>
            <person name="Downie J."/>
            <person name="Durmaz C."/>
            <person name="Espinoza J.R."/>
            <person name="Gilliam M.L."/>
            <person name="Gooden M.C."/>
            <person name="Hervey R.L."/>
            <person name="Ilanchezhian M."/>
            <person name="Kamara A."/>
            <person name="Lanao D.A."/>
            <person name="Malapati S.H."/>
            <person name="Moondra S."/>
            <person name="Mattei A.M."/>
            <person name="May C.J."/>
            <person name="Modlin S.E."/>
            <person name="Sadik I."/>
            <person name="Saulenas K.M."/>
            <person name="Allen E.A."/>
            <person name="Whitaker A.L."/>
            <person name="Awate O.A."/>
            <person name="Gray V.C."/>
            <person name="Buchser W.J."/>
            <person name="Saha M.S."/>
            <person name="Delesalle V.A."/>
            <person name="Bradley K.W."/>
            <person name="Asai D.J."/>
            <person name="Bowman C.A."/>
            <person name="Russell D.A."/>
            <person name="Pope W.H."/>
            <person name="Jacobs-Sera D."/>
            <person name="Hendrix R.W."/>
            <person name="Hatfull G.F."/>
        </authorList>
    </citation>
    <scope>NUCLEOTIDE SEQUENCE [LARGE SCALE GENOMIC DNA]</scope>
</reference>